<organism evidence="7 8">
    <name type="scientific">Pocillopora damicornis</name>
    <name type="common">Cauliflower coral</name>
    <name type="synonym">Millepora damicornis</name>
    <dbReference type="NCBI Taxonomy" id="46731"/>
    <lineage>
        <taxon>Eukaryota</taxon>
        <taxon>Metazoa</taxon>
        <taxon>Cnidaria</taxon>
        <taxon>Anthozoa</taxon>
        <taxon>Hexacorallia</taxon>
        <taxon>Scleractinia</taxon>
        <taxon>Astrocoeniina</taxon>
        <taxon>Pocilloporidae</taxon>
        <taxon>Pocillopora</taxon>
    </lineage>
</organism>
<proteinExistence type="inferred from homology"/>
<dbReference type="STRING" id="46731.A0A3M6TFA0"/>
<dbReference type="CDD" id="cd16661">
    <property type="entry name" value="RING-Ubox1_NOSIP"/>
    <property type="match status" value="1"/>
</dbReference>
<dbReference type="CDD" id="cd16662">
    <property type="entry name" value="RING-Ubox2_NOSIP"/>
    <property type="match status" value="1"/>
</dbReference>
<feature type="region of interest" description="Disordered" evidence="5">
    <location>
        <begin position="91"/>
        <end position="179"/>
    </location>
</feature>
<feature type="compositionally biased region" description="Basic and acidic residues" evidence="5">
    <location>
        <begin position="91"/>
        <end position="121"/>
    </location>
</feature>
<evidence type="ECO:0000313" key="8">
    <source>
        <dbReference type="Proteomes" id="UP000275408"/>
    </source>
</evidence>
<feature type="compositionally biased region" description="Polar residues" evidence="5">
    <location>
        <begin position="162"/>
        <end position="179"/>
    </location>
</feature>
<dbReference type="AlphaFoldDB" id="A0A3M6TFA0"/>
<evidence type="ECO:0000259" key="6">
    <source>
        <dbReference type="Pfam" id="PF15906"/>
    </source>
</evidence>
<evidence type="ECO:0000256" key="1">
    <source>
        <dbReference type="ARBA" id="ARBA00004123"/>
    </source>
</evidence>
<dbReference type="OrthoDB" id="116827at2759"/>
<dbReference type="Pfam" id="PF15906">
    <property type="entry name" value="zf-NOSIP"/>
    <property type="match status" value="1"/>
</dbReference>
<evidence type="ECO:0000256" key="3">
    <source>
        <dbReference type="ARBA" id="ARBA00023242"/>
    </source>
</evidence>
<dbReference type="GO" id="GO:0061630">
    <property type="term" value="F:ubiquitin protein ligase activity"/>
    <property type="evidence" value="ECO:0007669"/>
    <property type="project" value="InterPro"/>
</dbReference>
<dbReference type="EMBL" id="RCHS01003767">
    <property type="protein sequence ID" value="RMX39894.1"/>
    <property type="molecule type" value="Genomic_DNA"/>
</dbReference>
<dbReference type="SUPFAM" id="SSF57850">
    <property type="entry name" value="RING/U-box"/>
    <property type="match status" value="2"/>
</dbReference>
<evidence type="ECO:0000313" key="7">
    <source>
        <dbReference type="EMBL" id="RMX39894.1"/>
    </source>
</evidence>
<dbReference type="InterPro" id="IPR031790">
    <property type="entry name" value="Znf-NOSIP"/>
</dbReference>
<sequence length="318" mass="34514">MTRHAKNCTAGTVYTYHERKKDTKKSGYGSKSVRLGRDSVKNFDCCCLTLQPCREPVVTPDGFLYDREAILECLLHQKTEAARKMKAFEKQKKKQDAEEAGKVEEKEKSKVESFVNMEKRLTTKPTSAFTASKDRSVNGSSAVADEQQPSTSSGGPGGSGGNDKNLQSGSGGNDKSLQSFWVPSLTPEAKPTLLKKPDTKTYCPMSSKPLRIKDLIAVKLTPIDDGDDRPMVAKSERYKCAVTHDALGNSVPCAVLKNTGNVVTMDCIEKLIKKDMLCPFTGSKLKESDIIPLQRGGTGFAGAGTQLEAKRAGPVLQA</sequence>
<keyword evidence="8" id="KW-1185">Reference proteome</keyword>
<keyword evidence="3 4" id="KW-0539">Nucleus</keyword>
<dbReference type="FunFam" id="3.30.40.10:FF:000027">
    <property type="entry name" value="Pre-mRNA-processing factor 19, putative"/>
    <property type="match status" value="1"/>
</dbReference>
<dbReference type="PIRSF" id="PIRSF023577">
    <property type="entry name" value="ENOS_interacting"/>
    <property type="match status" value="1"/>
</dbReference>
<protein>
    <recommendedName>
        <fullName evidence="6">Nitric oxide synthase-interacting protein zinc-finger domain-containing protein</fullName>
    </recommendedName>
</protein>
<evidence type="ECO:0000256" key="2">
    <source>
        <dbReference type="ARBA" id="ARBA00008126"/>
    </source>
</evidence>
<reference evidence="7 8" key="1">
    <citation type="journal article" date="2018" name="Sci. Rep.">
        <title>Comparative analysis of the Pocillopora damicornis genome highlights role of immune system in coral evolution.</title>
        <authorList>
            <person name="Cunning R."/>
            <person name="Bay R.A."/>
            <person name="Gillette P."/>
            <person name="Baker A.C."/>
            <person name="Traylor-Knowles N."/>
        </authorList>
    </citation>
    <scope>NUCLEOTIDE SEQUENCE [LARGE SCALE GENOMIC DNA]</scope>
    <source>
        <strain evidence="7">RSMAS</strain>
        <tissue evidence="7">Whole animal</tissue>
    </source>
</reference>
<dbReference type="InterPro" id="IPR016818">
    <property type="entry name" value="NOSIP"/>
</dbReference>
<dbReference type="Proteomes" id="UP000275408">
    <property type="component" value="Unassembled WGS sequence"/>
</dbReference>
<dbReference type="FunFam" id="3.30.40.10:FF:001144">
    <property type="entry name" value="Nitric oxide synthase-interacting protein"/>
    <property type="match status" value="1"/>
</dbReference>
<dbReference type="PANTHER" id="PTHR13063">
    <property type="entry name" value="ENOS INTERACTING PROTEIN"/>
    <property type="match status" value="1"/>
</dbReference>
<comment type="caution">
    <text evidence="7">The sequence shown here is derived from an EMBL/GenBank/DDBJ whole genome shotgun (WGS) entry which is preliminary data.</text>
</comment>
<comment type="similarity">
    <text evidence="2 4">Belongs to the NOSIP family.</text>
</comment>
<accession>A0A3M6TFA0</accession>
<gene>
    <name evidence="7" type="ORF">pdam_00018510</name>
</gene>
<comment type="subcellular location">
    <subcellularLocation>
        <location evidence="1 4">Nucleus</location>
    </subcellularLocation>
</comment>
<name>A0A3M6TFA0_POCDA</name>
<dbReference type="Gene3D" id="3.30.40.10">
    <property type="entry name" value="Zinc/RING finger domain, C3HC4 (zinc finger)"/>
    <property type="match status" value="2"/>
</dbReference>
<evidence type="ECO:0000256" key="4">
    <source>
        <dbReference type="PIRNR" id="PIRNR023577"/>
    </source>
</evidence>
<dbReference type="GO" id="GO:0005634">
    <property type="term" value="C:nucleus"/>
    <property type="evidence" value="ECO:0007669"/>
    <property type="project" value="UniProtKB-SubCell"/>
</dbReference>
<dbReference type="PANTHER" id="PTHR13063:SF10">
    <property type="entry name" value="NITRIC OXIDE SYNTHASE-INTERACTING PROTEIN"/>
    <property type="match status" value="1"/>
</dbReference>
<feature type="domain" description="Nitric oxide synthase-interacting protein zinc-finger" evidence="6">
    <location>
        <begin position="4"/>
        <end position="78"/>
    </location>
</feature>
<dbReference type="InterPro" id="IPR013083">
    <property type="entry name" value="Znf_RING/FYVE/PHD"/>
</dbReference>
<evidence type="ECO:0000256" key="5">
    <source>
        <dbReference type="SAM" id="MobiDB-lite"/>
    </source>
</evidence>